<dbReference type="Gene3D" id="3.40.50.720">
    <property type="entry name" value="NAD(P)-binding Rossmann-like Domain"/>
    <property type="match status" value="1"/>
</dbReference>
<dbReference type="Proteomes" id="UP000253529">
    <property type="component" value="Unassembled WGS sequence"/>
</dbReference>
<comment type="caution">
    <text evidence="2">The sequence shown here is derived from an EMBL/GenBank/DDBJ whole genome shotgun (WGS) entry which is preliminary data.</text>
</comment>
<dbReference type="Pfam" id="PF13460">
    <property type="entry name" value="NAD_binding_10"/>
    <property type="match status" value="1"/>
</dbReference>
<dbReference type="PANTHER" id="PTHR15020">
    <property type="entry name" value="FLAVIN REDUCTASE-RELATED"/>
    <property type="match status" value="1"/>
</dbReference>
<evidence type="ECO:0000313" key="2">
    <source>
        <dbReference type="EMBL" id="RBP16497.1"/>
    </source>
</evidence>
<accession>A0A366FPL3</accession>
<reference evidence="2 3" key="1">
    <citation type="submission" date="2018-06" db="EMBL/GenBank/DDBJ databases">
        <title>Genomic Encyclopedia of Type Strains, Phase IV (KMG-IV): sequencing the most valuable type-strain genomes for metagenomic binning, comparative biology and taxonomic classification.</title>
        <authorList>
            <person name="Goeker M."/>
        </authorList>
    </citation>
    <scope>NUCLEOTIDE SEQUENCE [LARGE SCALE GENOMIC DNA]</scope>
    <source>
        <strain evidence="2 3">DSM 24875</strain>
    </source>
</reference>
<protein>
    <submittedName>
        <fullName evidence="2">Putative NADH-flavin reductase</fullName>
    </submittedName>
</protein>
<organism evidence="2 3">
    <name type="scientific">Roseiarcus fermentans</name>
    <dbReference type="NCBI Taxonomy" id="1473586"/>
    <lineage>
        <taxon>Bacteria</taxon>
        <taxon>Pseudomonadati</taxon>
        <taxon>Pseudomonadota</taxon>
        <taxon>Alphaproteobacteria</taxon>
        <taxon>Hyphomicrobiales</taxon>
        <taxon>Roseiarcaceae</taxon>
        <taxon>Roseiarcus</taxon>
    </lineage>
</organism>
<gene>
    <name evidence="2" type="ORF">DFR50_105140</name>
</gene>
<keyword evidence="3" id="KW-1185">Reference proteome</keyword>
<name>A0A366FPL3_9HYPH</name>
<dbReference type="EMBL" id="QNRK01000005">
    <property type="protein sequence ID" value="RBP16497.1"/>
    <property type="molecule type" value="Genomic_DNA"/>
</dbReference>
<dbReference type="OrthoDB" id="7352421at2"/>
<dbReference type="PANTHER" id="PTHR15020:SF45">
    <property type="entry name" value="NAD(P)-BINDING DOMAIN-CONTAINING PROTEIN"/>
    <property type="match status" value="1"/>
</dbReference>
<dbReference type="AlphaFoldDB" id="A0A366FPL3"/>
<sequence>MHVLVVGASKGIGLEAVSVALRAGHRVRAFARSADAIALTHANLEKRRGNALDPADVEGALDGIDAVIETLGVPVRDLMAPVTLFSEATRVLVPAMERQGVKRLIAVTGFGAGDSRVAINWLQMAPFRLFLGRAYDDKGVQERIIKESGLDWTIVRPGVLVPGPPSGRCKALTEPSQWRNGLVSRADVADFVVKQVTSTQYLRKAPVLVSR</sequence>
<dbReference type="InterPro" id="IPR036291">
    <property type="entry name" value="NAD(P)-bd_dom_sf"/>
</dbReference>
<dbReference type="RefSeq" id="WP_113888288.1">
    <property type="nucleotide sequence ID" value="NZ_QNRK01000005.1"/>
</dbReference>
<evidence type="ECO:0000313" key="3">
    <source>
        <dbReference type="Proteomes" id="UP000253529"/>
    </source>
</evidence>
<proteinExistence type="predicted"/>
<dbReference type="InterPro" id="IPR016040">
    <property type="entry name" value="NAD(P)-bd_dom"/>
</dbReference>
<evidence type="ECO:0000259" key="1">
    <source>
        <dbReference type="Pfam" id="PF13460"/>
    </source>
</evidence>
<dbReference type="SUPFAM" id="SSF51735">
    <property type="entry name" value="NAD(P)-binding Rossmann-fold domains"/>
    <property type="match status" value="1"/>
</dbReference>
<feature type="domain" description="NAD(P)-binding" evidence="1">
    <location>
        <begin position="7"/>
        <end position="198"/>
    </location>
</feature>